<dbReference type="InterPro" id="IPR029032">
    <property type="entry name" value="AhpD-like"/>
</dbReference>
<dbReference type="InterPro" id="IPR052512">
    <property type="entry name" value="4CMD/NDH-1_regulator"/>
</dbReference>
<dbReference type="GO" id="GO:0051920">
    <property type="term" value="F:peroxiredoxin activity"/>
    <property type="evidence" value="ECO:0007669"/>
    <property type="project" value="InterPro"/>
</dbReference>
<dbReference type="InterPro" id="IPR003779">
    <property type="entry name" value="CMD-like"/>
</dbReference>
<dbReference type="Pfam" id="PF02627">
    <property type="entry name" value="CMD"/>
    <property type="match status" value="1"/>
</dbReference>
<dbReference type="PANTHER" id="PTHR33570:SF9">
    <property type="entry name" value="BLL4600 PROTEIN"/>
    <property type="match status" value="1"/>
</dbReference>
<feature type="chain" id="PRO_5008116529" evidence="1">
    <location>
        <begin position="27"/>
        <end position="141"/>
    </location>
</feature>
<sequence>MKQSARRLVLAAAILAGGGIATMAHAQAPTAPNPGAAPPPSRAQQLMGTVAPKLAELTDEVLYGDIWKRPQLSPRDRSLITVAALIAMNRPDQLRSHLALARQNGVTEEELVETITHLAFYAGWPNAVSAVAIAKDVFQKK</sequence>
<dbReference type="PANTHER" id="PTHR33570">
    <property type="entry name" value="4-CARBOXYMUCONOLACTONE DECARBOXYLASE FAMILY PROTEIN"/>
    <property type="match status" value="1"/>
</dbReference>
<name>A0A182DUT4_BLAVI</name>
<dbReference type="Gene3D" id="1.20.1290.10">
    <property type="entry name" value="AhpD-like"/>
    <property type="match status" value="1"/>
</dbReference>
<proteinExistence type="predicted"/>
<accession>A0A182DUT4</accession>
<organism evidence="3">
    <name type="scientific">Blastochloris viridis</name>
    <name type="common">Rhodopseudomonas viridis</name>
    <dbReference type="NCBI Taxonomy" id="1079"/>
    <lineage>
        <taxon>Bacteria</taxon>
        <taxon>Pseudomonadati</taxon>
        <taxon>Pseudomonadota</taxon>
        <taxon>Alphaproteobacteria</taxon>
        <taxon>Hyphomicrobiales</taxon>
        <taxon>Blastochloridaceae</taxon>
        <taxon>Blastochloris</taxon>
    </lineage>
</organism>
<reference evidence="3" key="1">
    <citation type="journal article" date="2015" name="Genome Announc.">
        <title>Complete Genome Sequence of the Bacteriochlorophyll b-Producing Photosynthetic Bacterium Blastochloris viridis.</title>
        <authorList>
            <person name="Tsukatani Y."/>
            <person name="Hirose Y."/>
            <person name="Harada J."/>
            <person name="Misawa N."/>
            <person name="Mori K."/>
            <person name="Inoue K."/>
            <person name="Tamiaki H."/>
        </authorList>
    </citation>
    <scope>NUCLEOTIDE SEQUENCE [LARGE SCALE GENOMIC DNA]</scope>
    <source>
        <strain evidence="3">DSM 133</strain>
    </source>
</reference>
<dbReference type="SUPFAM" id="SSF69118">
    <property type="entry name" value="AhpD-like"/>
    <property type="match status" value="1"/>
</dbReference>
<evidence type="ECO:0000259" key="2">
    <source>
        <dbReference type="Pfam" id="PF02627"/>
    </source>
</evidence>
<feature type="domain" description="Carboxymuconolactone decarboxylase-like" evidence="2">
    <location>
        <begin position="52"/>
        <end position="136"/>
    </location>
</feature>
<feature type="signal peptide" evidence="1">
    <location>
        <begin position="1"/>
        <end position="26"/>
    </location>
</feature>
<gene>
    <name evidence="3" type="ORF">BV133_46</name>
</gene>
<dbReference type="PATRIC" id="fig|1079.6.peg.1217"/>
<protein>
    <submittedName>
        <fullName evidence="3">4-carboxymuconolactone decarboxylase</fullName>
    </submittedName>
</protein>
<dbReference type="EMBL" id="AP014854">
    <property type="protein sequence ID" value="BAR97639.1"/>
    <property type="molecule type" value="Genomic_DNA"/>
</dbReference>
<dbReference type="KEGG" id="bvr:BVIR_1171"/>
<dbReference type="AlphaFoldDB" id="A0A182DUT4"/>
<keyword evidence="1" id="KW-0732">Signal</keyword>
<evidence type="ECO:0000313" key="3">
    <source>
        <dbReference type="EMBL" id="BAR97639.1"/>
    </source>
</evidence>
<evidence type="ECO:0000256" key="1">
    <source>
        <dbReference type="SAM" id="SignalP"/>
    </source>
</evidence>